<name>A0A7J6SKT3_PEROL</name>
<keyword evidence="3 7" id="KW-0645">Protease</keyword>
<dbReference type="PANTHER" id="PTHR11802">
    <property type="entry name" value="SERINE PROTEASE FAMILY S10 SERINE CARBOXYPEPTIDASE"/>
    <property type="match status" value="1"/>
</dbReference>
<keyword evidence="8" id="KW-1185">Reference proteome</keyword>
<organism evidence="7 8">
    <name type="scientific">Perkinsus olseni</name>
    <name type="common">Perkinsus atlanticus</name>
    <dbReference type="NCBI Taxonomy" id="32597"/>
    <lineage>
        <taxon>Eukaryota</taxon>
        <taxon>Sar</taxon>
        <taxon>Alveolata</taxon>
        <taxon>Perkinsozoa</taxon>
        <taxon>Perkinsea</taxon>
        <taxon>Perkinsida</taxon>
        <taxon>Perkinsidae</taxon>
        <taxon>Perkinsus</taxon>
    </lineage>
</organism>
<dbReference type="Pfam" id="PF00450">
    <property type="entry name" value="Peptidase_S10"/>
    <property type="match status" value="1"/>
</dbReference>
<feature type="compositionally biased region" description="Acidic residues" evidence="6">
    <location>
        <begin position="436"/>
        <end position="449"/>
    </location>
</feature>
<sequence>MAAAIAPAAAGSLAPGLAPGLASDGSLLAETLEMPDYGKFTRRGETGRLIETKAKNLPKIFMPYIIRLGVHLGPARMKKPLTEEELLGIVTAAREPSAGFGILTDEVIDVIIDSTGRYSSEGSAQGKAPDQHVIVTLRGPPSKATVKVGEVIALPDDAATVNVLYIEDTVKDQDESRRGSLQKMVMDPTVDGIVVSLPQLWIIPDPQFTPKSSSLPLYPGSYWLKFLGLFGSVQSSTLLFTEPQSEAMGLTAICVKFREHKAIRQALLVLYDRYLLHPKKADEGMKLSWIRPVNYARLLRESSAAAGHGEATTGDGKGTAEEDPLPMPMPPPLPVMPLPPSGSPAGGLNTPYIANPQDGVLRTAIQLSCPEGGTDVPSSVAEAFKQLLERLAALEKENNHMAQLLSVTQTSATSTADGKREVKPLPLDSAGGYDPEAAEQMDSEDEEEAALERLGLTSSPPPPSTSSQGVKRSSEAVVDLEESSAKRPPWRVGGALSGGGASPTQRSNTDLPAVCAALPSGVAAAAAAAITLAKRRVGGFNPDPLLVSRLLDRALTSAGLSCRSTMLLVYSAVNSGLPDSVLSEIITNSRARLAVDPDVVGLLELAYLIRRSSRPHYPDILQVLIERLSTWETSISWESLPSSSIAMSLVVLSDVPKTVTEQWREDCERQLSAAPVSRDAVRILSRECGDGGRLPSAVVLRTVISSQAARAEPPEISMRLLTAAMMLSVVEETLLASLAWEATRLLADRIDQLQAMDIFRLACALLAPPARGPVGEILALDETLLHAMGEAAAVARHRLSAANLETILGQREVCAQLGIDEVTLGVMRRRLMNADVVHAVSVDVLMVGSMTADEGATGIFETRRGSVPKLDIERLERRAFVGSARLSVGVNKLARAPRLGRPSNRNICDDTVVQHHGYLPGRGDNELFYWFFESRTNPRGSPTLIYFAGGPGGSSLYSAVSGNGGPCIVDDSGTSTWRNEYSWNTHANVMYLDQPAGVGFSKGTAPNNSIAAAESTYLALTKFFAVRPEYNTRVFLAGQSYAGHYIPPLAAKLRESSVRLEGIILGNANVMPEIQWRSYPEMLMENGLISQQEYGKLRERAENCSRLLHACNALRQVLDKGPSVGPNVPEEFERAAKRARKMRSTDFLKPAKRAGKNLYNLDREYIGLGKDPRVLRVTGFLNSPTVRRFLGVRSDWRILNADVCREFECDIACNYDHFLPDLLHTGLRVLVFAGDRDLVCNWMGCLAWIEELRWKGADGFRAAAVTEYRLPNGSAVGEMRACALADTGGRLVYMREQCLRRAGTRDDLEDSSLGNYIEGLDVALLWDDPLMGYTITADFMASPDNYTVQNRMLRDLHNERLARIEVRINEETVVQGHSKKAFVKYGDEGLWLKELKGKALGSGDKFATMLGSYGRYEELDHFFRSRVNGVELGCGVGVAGLMLAKTKPDLRMTLTDLPECIPLATENVDYNNLNDRITVVPYSWGAPVDQFQANPPDLILATDVLYHPHLFDSFLCSLEAFAALRQDKSIKVAIAYQPRTSDDCDFVQNVLLPRLDNVSTVEYEDPEAGSSTRCVVFLGQMQVS</sequence>
<dbReference type="SUPFAM" id="SSF53474">
    <property type="entry name" value="alpha/beta-Hydrolases"/>
    <property type="match status" value="1"/>
</dbReference>
<dbReference type="CDD" id="cd02440">
    <property type="entry name" value="AdoMet_MTases"/>
    <property type="match status" value="1"/>
</dbReference>
<dbReference type="GO" id="GO:0004185">
    <property type="term" value="F:serine-type carboxypeptidase activity"/>
    <property type="evidence" value="ECO:0007669"/>
    <property type="project" value="InterPro"/>
</dbReference>
<dbReference type="PRINTS" id="PR00724">
    <property type="entry name" value="CRBOXYPTASEC"/>
</dbReference>
<dbReference type="GO" id="GO:0006508">
    <property type="term" value="P:proteolysis"/>
    <property type="evidence" value="ECO:0007669"/>
    <property type="project" value="UniProtKB-KW"/>
</dbReference>
<dbReference type="InterPro" id="IPR001563">
    <property type="entry name" value="Peptidase_S10"/>
</dbReference>
<dbReference type="InterPro" id="IPR029058">
    <property type="entry name" value="AB_hydrolase_fold"/>
</dbReference>
<keyword evidence="2" id="KW-0121">Carboxypeptidase</keyword>
<feature type="region of interest" description="Disordered" evidence="6">
    <location>
        <begin position="305"/>
        <end position="329"/>
    </location>
</feature>
<evidence type="ECO:0000256" key="1">
    <source>
        <dbReference type="ARBA" id="ARBA00009431"/>
    </source>
</evidence>
<evidence type="ECO:0000313" key="7">
    <source>
        <dbReference type="EMBL" id="KAF4733295.1"/>
    </source>
</evidence>
<comment type="caution">
    <text evidence="7">The sequence shown here is derived from an EMBL/GenBank/DDBJ whole genome shotgun (WGS) entry which is preliminary data.</text>
</comment>
<dbReference type="SUPFAM" id="SSF53335">
    <property type="entry name" value="S-adenosyl-L-methionine-dependent methyltransferases"/>
    <property type="match status" value="1"/>
</dbReference>
<evidence type="ECO:0000256" key="6">
    <source>
        <dbReference type="SAM" id="MobiDB-lite"/>
    </source>
</evidence>
<dbReference type="Gene3D" id="3.40.50.150">
    <property type="entry name" value="Vaccinia Virus protein VP39"/>
    <property type="match status" value="1"/>
</dbReference>
<dbReference type="InterPro" id="IPR029063">
    <property type="entry name" value="SAM-dependent_MTases_sf"/>
</dbReference>
<protein>
    <submittedName>
        <fullName evidence="7">26S protease regulatory subunit 7</fullName>
    </submittedName>
</protein>
<dbReference type="EMBL" id="JABANO010017548">
    <property type="protein sequence ID" value="KAF4733295.1"/>
    <property type="molecule type" value="Genomic_DNA"/>
</dbReference>
<evidence type="ECO:0000313" key="8">
    <source>
        <dbReference type="Proteomes" id="UP000553632"/>
    </source>
</evidence>
<keyword evidence="4" id="KW-0378">Hydrolase</keyword>
<reference evidence="7 8" key="1">
    <citation type="submission" date="2020-04" db="EMBL/GenBank/DDBJ databases">
        <title>Perkinsus olseni comparative genomics.</title>
        <authorList>
            <person name="Bogema D.R."/>
        </authorList>
    </citation>
    <scope>NUCLEOTIDE SEQUENCE [LARGE SCALE GENOMIC DNA]</scope>
    <source>
        <strain evidence="7 8">ATCC PRA-207</strain>
    </source>
</reference>
<accession>A0A7J6SKT3</accession>
<dbReference type="Pfam" id="PF10294">
    <property type="entry name" value="Methyltransf_16"/>
    <property type="match status" value="1"/>
</dbReference>
<evidence type="ECO:0000256" key="3">
    <source>
        <dbReference type="ARBA" id="ARBA00022670"/>
    </source>
</evidence>
<comment type="similarity">
    <text evidence="1">Belongs to the peptidase S10 family.</text>
</comment>
<dbReference type="Gene3D" id="3.40.50.1820">
    <property type="entry name" value="alpha/beta hydrolase"/>
    <property type="match status" value="1"/>
</dbReference>
<dbReference type="PANTHER" id="PTHR11802:SF113">
    <property type="entry name" value="SERINE CARBOXYPEPTIDASE CTSA-4.1"/>
    <property type="match status" value="1"/>
</dbReference>
<dbReference type="InterPro" id="IPR019410">
    <property type="entry name" value="Methyltransf_16"/>
</dbReference>
<evidence type="ECO:0000256" key="4">
    <source>
        <dbReference type="ARBA" id="ARBA00022801"/>
    </source>
</evidence>
<feature type="region of interest" description="Disordered" evidence="6">
    <location>
        <begin position="408"/>
        <end position="507"/>
    </location>
</feature>
<dbReference type="Proteomes" id="UP000553632">
    <property type="component" value="Unassembled WGS sequence"/>
</dbReference>
<evidence type="ECO:0000256" key="2">
    <source>
        <dbReference type="ARBA" id="ARBA00022645"/>
    </source>
</evidence>
<dbReference type="Gene3D" id="1.10.287.410">
    <property type="match status" value="1"/>
</dbReference>
<gene>
    <name evidence="7" type="primary">PSMC2_5</name>
    <name evidence="7" type="ORF">FOZ63_029071</name>
</gene>
<keyword evidence="5" id="KW-0325">Glycoprotein</keyword>
<evidence type="ECO:0000256" key="5">
    <source>
        <dbReference type="ARBA" id="ARBA00023180"/>
    </source>
</evidence>
<proteinExistence type="inferred from homology"/>